<keyword evidence="2" id="KW-0808">Transferase</keyword>
<keyword evidence="3" id="KW-1185">Reference proteome</keyword>
<dbReference type="GO" id="GO:0016779">
    <property type="term" value="F:nucleotidyltransferase activity"/>
    <property type="evidence" value="ECO:0007669"/>
    <property type="project" value="UniProtKB-ARBA"/>
</dbReference>
<reference evidence="2 3" key="1">
    <citation type="submission" date="2018-08" db="EMBL/GenBank/DDBJ databases">
        <title>Bacillus jemisoniae sp. nov., Bacillus chryseoplanitiae sp. nov., Bacillus resnikiae sp. nov., and Bacillus frankliniae sp. nov., isolated from Viking spacecraft and associated surfaces.</title>
        <authorList>
            <person name="Seuylemezian A."/>
            <person name="Vaishampayan P."/>
        </authorList>
    </citation>
    <scope>NUCLEOTIDE SEQUENCE [LARGE SCALE GENOMIC DNA]</scope>
    <source>
        <strain evidence="2 3">MA001</strain>
    </source>
</reference>
<dbReference type="EMBL" id="QWVS01000033">
    <property type="protein sequence ID" value="RID83512.1"/>
    <property type="molecule type" value="Genomic_DNA"/>
</dbReference>
<dbReference type="InterPro" id="IPR025877">
    <property type="entry name" value="MobA-like_NTP_Trfase"/>
</dbReference>
<evidence type="ECO:0000313" key="2">
    <source>
        <dbReference type="EMBL" id="RID83512.1"/>
    </source>
</evidence>
<dbReference type="InterPro" id="IPR029044">
    <property type="entry name" value="Nucleotide-diphossugar_trans"/>
</dbReference>
<dbReference type="RefSeq" id="WP_119118130.1">
    <property type="nucleotide sequence ID" value="NZ_QWVS01000033.1"/>
</dbReference>
<dbReference type="PANTHER" id="PTHR43777">
    <property type="entry name" value="MOLYBDENUM COFACTOR CYTIDYLYLTRANSFERASE"/>
    <property type="match status" value="1"/>
</dbReference>
<dbReference type="CDD" id="cd04182">
    <property type="entry name" value="GT_2_like_f"/>
    <property type="match status" value="1"/>
</dbReference>
<evidence type="ECO:0000313" key="3">
    <source>
        <dbReference type="Proteomes" id="UP000266016"/>
    </source>
</evidence>
<evidence type="ECO:0000259" key="1">
    <source>
        <dbReference type="Pfam" id="PF12804"/>
    </source>
</evidence>
<dbReference type="Proteomes" id="UP000266016">
    <property type="component" value="Unassembled WGS sequence"/>
</dbReference>
<gene>
    <name evidence="2" type="ORF">D1953_15720</name>
</gene>
<name>A0A398B174_9BACI</name>
<proteinExistence type="predicted"/>
<dbReference type="PANTHER" id="PTHR43777:SF1">
    <property type="entry name" value="MOLYBDENUM COFACTOR CYTIDYLYLTRANSFERASE"/>
    <property type="match status" value="1"/>
</dbReference>
<organism evidence="2 3">
    <name type="scientific">Peribacillus asahii</name>
    <dbReference type="NCBI Taxonomy" id="228899"/>
    <lineage>
        <taxon>Bacteria</taxon>
        <taxon>Bacillati</taxon>
        <taxon>Bacillota</taxon>
        <taxon>Bacilli</taxon>
        <taxon>Bacillales</taxon>
        <taxon>Bacillaceae</taxon>
        <taxon>Peribacillus</taxon>
    </lineage>
</organism>
<comment type="caution">
    <text evidence="2">The sequence shown here is derived from an EMBL/GenBank/DDBJ whole genome shotgun (WGS) entry which is preliminary data.</text>
</comment>
<dbReference type="Pfam" id="PF12804">
    <property type="entry name" value="NTP_transf_3"/>
    <property type="match status" value="1"/>
</dbReference>
<dbReference type="SUPFAM" id="SSF53448">
    <property type="entry name" value="Nucleotide-diphospho-sugar transferases"/>
    <property type="match status" value="1"/>
</dbReference>
<sequence length="204" mass="23110">MSKIGAVILAAGMSKRMGKPKLLLPLHGIPLFHYALKASIYHSLDPIVLIAGPYIEEMRKLSHEFRQIEVLYNPNYATGMASSLKLGMEAMKGRVDAAIIFLADQPFVSIEVVQTLIKQYKKTRKEGIRIVRPAYDGVVGHPILFDGELFRHFDFMEGDQGGKSIIQAHQDRMKIVSFDQSMWGRDVDTPEDLMQMEAYLKQKE</sequence>
<accession>A0A398B174</accession>
<feature type="domain" description="MobA-like NTP transferase" evidence="1">
    <location>
        <begin position="6"/>
        <end position="170"/>
    </location>
</feature>
<protein>
    <submittedName>
        <fullName evidence="2">Nucleotidyltransferase family protein</fullName>
    </submittedName>
</protein>
<dbReference type="Gene3D" id="3.90.550.10">
    <property type="entry name" value="Spore Coat Polysaccharide Biosynthesis Protein SpsA, Chain A"/>
    <property type="match status" value="1"/>
</dbReference>
<dbReference type="AlphaFoldDB" id="A0A398B174"/>